<comment type="caution">
    <text evidence="11">The sequence shown here is derived from an EMBL/GenBank/DDBJ whole genome shotgun (WGS) entry which is preliminary data.</text>
</comment>
<dbReference type="AlphaFoldDB" id="A0AAV6WC07"/>
<keyword evidence="7 9" id="KW-0408">Iron</keyword>
<evidence type="ECO:0000256" key="1">
    <source>
        <dbReference type="ARBA" id="ARBA00001971"/>
    </source>
</evidence>
<dbReference type="GO" id="GO:0016705">
    <property type="term" value="F:oxidoreductase activity, acting on paired donors, with incorporation or reduction of molecular oxygen"/>
    <property type="evidence" value="ECO:0007669"/>
    <property type="project" value="InterPro"/>
</dbReference>
<organism evidence="11 12">
    <name type="scientific">Buddleja alternifolia</name>
    <dbReference type="NCBI Taxonomy" id="168488"/>
    <lineage>
        <taxon>Eukaryota</taxon>
        <taxon>Viridiplantae</taxon>
        <taxon>Streptophyta</taxon>
        <taxon>Embryophyta</taxon>
        <taxon>Tracheophyta</taxon>
        <taxon>Spermatophyta</taxon>
        <taxon>Magnoliopsida</taxon>
        <taxon>eudicotyledons</taxon>
        <taxon>Gunneridae</taxon>
        <taxon>Pentapetalae</taxon>
        <taxon>asterids</taxon>
        <taxon>lamiids</taxon>
        <taxon>Lamiales</taxon>
        <taxon>Scrophulariaceae</taxon>
        <taxon>Buddlejeae</taxon>
        <taxon>Buddleja</taxon>
    </lineage>
</organism>
<dbReference type="GO" id="GO:0016020">
    <property type="term" value="C:membrane"/>
    <property type="evidence" value="ECO:0007669"/>
    <property type="project" value="UniProtKB-SubCell"/>
</dbReference>
<reference evidence="11" key="1">
    <citation type="submission" date="2019-10" db="EMBL/GenBank/DDBJ databases">
        <authorList>
            <person name="Zhang R."/>
            <person name="Pan Y."/>
            <person name="Wang J."/>
            <person name="Ma R."/>
            <person name="Yu S."/>
        </authorList>
    </citation>
    <scope>NUCLEOTIDE SEQUENCE</scope>
    <source>
        <strain evidence="11">LA-IB0</strain>
        <tissue evidence="11">Leaf</tissue>
    </source>
</reference>
<comment type="subcellular location">
    <subcellularLocation>
        <location evidence="2">Membrane</location>
        <topology evidence="2">Single-pass membrane protein</topology>
    </subcellularLocation>
</comment>
<dbReference type="SUPFAM" id="SSF48264">
    <property type="entry name" value="Cytochrome P450"/>
    <property type="match status" value="1"/>
</dbReference>
<dbReference type="Pfam" id="PF00067">
    <property type="entry name" value="p450"/>
    <property type="match status" value="1"/>
</dbReference>
<evidence type="ECO:0000313" key="11">
    <source>
        <dbReference type="EMBL" id="KAG8365239.1"/>
    </source>
</evidence>
<evidence type="ECO:0000256" key="8">
    <source>
        <dbReference type="ARBA" id="ARBA00023033"/>
    </source>
</evidence>
<dbReference type="InterPro" id="IPR001128">
    <property type="entry name" value="Cyt_P450"/>
</dbReference>
<evidence type="ECO:0000256" key="6">
    <source>
        <dbReference type="ARBA" id="ARBA00023002"/>
    </source>
</evidence>
<dbReference type="Proteomes" id="UP000826271">
    <property type="component" value="Unassembled WGS sequence"/>
</dbReference>
<evidence type="ECO:0000256" key="10">
    <source>
        <dbReference type="RuleBase" id="RU000461"/>
    </source>
</evidence>
<dbReference type="SUPFAM" id="SSF54980">
    <property type="entry name" value="EF-G C-terminal domain-like"/>
    <property type="match status" value="1"/>
</dbReference>
<evidence type="ECO:0000256" key="2">
    <source>
        <dbReference type="ARBA" id="ARBA00004167"/>
    </source>
</evidence>
<evidence type="ECO:0000256" key="3">
    <source>
        <dbReference type="ARBA" id="ARBA00010617"/>
    </source>
</evidence>
<feature type="binding site" description="axial binding residue" evidence="9">
    <location>
        <position position="49"/>
    </location>
    <ligand>
        <name>heme</name>
        <dbReference type="ChEBI" id="CHEBI:30413"/>
    </ligand>
    <ligandPart>
        <name>Fe</name>
        <dbReference type="ChEBI" id="CHEBI:18248"/>
    </ligandPart>
</feature>
<dbReference type="InterPro" id="IPR051996">
    <property type="entry name" value="Cytochrome_P450_78A"/>
</dbReference>
<evidence type="ECO:0000256" key="4">
    <source>
        <dbReference type="ARBA" id="ARBA00022617"/>
    </source>
</evidence>
<keyword evidence="6 10" id="KW-0560">Oxidoreductase</keyword>
<keyword evidence="5 9" id="KW-0479">Metal-binding</keyword>
<dbReference type="GO" id="GO:0005506">
    <property type="term" value="F:iron ion binding"/>
    <property type="evidence" value="ECO:0007669"/>
    <property type="project" value="InterPro"/>
</dbReference>
<dbReference type="Gene3D" id="3.30.70.240">
    <property type="match status" value="1"/>
</dbReference>
<dbReference type="EMBL" id="WHWC01000018">
    <property type="protein sequence ID" value="KAG8365239.1"/>
    <property type="molecule type" value="Genomic_DNA"/>
</dbReference>
<dbReference type="InterPro" id="IPR017972">
    <property type="entry name" value="Cyt_P450_CS"/>
</dbReference>
<dbReference type="PROSITE" id="PS00086">
    <property type="entry name" value="CYTOCHROME_P450"/>
    <property type="match status" value="1"/>
</dbReference>
<dbReference type="GO" id="GO:0020037">
    <property type="term" value="F:heme binding"/>
    <property type="evidence" value="ECO:0007669"/>
    <property type="project" value="InterPro"/>
</dbReference>
<keyword evidence="8 10" id="KW-0503">Monooxygenase</keyword>
<dbReference type="Gene3D" id="1.10.630.10">
    <property type="entry name" value="Cytochrome P450"/>
    <property type="match status" value="1"/>
</dbReference>
<dbReference type="PRINTS" id="PR00463">
    <property type="entry name" value="EP450I"/>
</dbReference>
<proteinExistence type="inferred from homology"/>
<protein>
    <recommendedName>
        <fullName evidence="13">Cytochrome P450</fullName>
    </recommendedName>
</protein>
<dbReference type="InterPro" id="IPR035647">
    <property type="entry name" value="EFG_III/V"/>
</dbReference>
<dbReference type="GO" id="GO:0004497">
    <property type="term" value="F:monooxygenase activity"/>
    <property type="evidence" value="ECO:0007669"/>
    <property type="project" value="UniProtKB-KW"/>
</dbReference>
<evidence type="ECO:0000256" key="9">
    <source>
        <dbReference type="PIRSR" id="PIRSR602401-1"/>
    </source>
</evidence>
<evidence type="ECO:0000256" key="7">
    <source>
        <dbReference type="ARBA" id="ARBA00023004"/>
    </source>
</evidence>
<name>A0AAV6WC07_9LAMI</name>
<comment type="similarity">
    <text evidence="3 10">Belongs to the cytochrome P450 family.</text>
</comment>
<comment type="cofactor">
    <cofactor evidence="1 9">
        <name>heme</name>
        <dbReference type="ChEBI" id="CHEBI:30413"/>
    </cofactor>
</comment>
<evidence type="ECO:0000256" key="5">
    <source>
        <dbReference type="ARBA" id="ARBA00022723"/>
    </source>
</evidence>
<accession>A0AAV6WC07</accession>
<evidence type="ECO:0008006" key="13">
    <source>
        <dbReference type="Google" id="ProtNLM"/>
    </source>
</evidence>
<keyword evidence="4 9" id="KW-0349">Heme</keyword>
<dbReference type="PANTHER" id="PTHR47946">
    <property type="entry name" value="CYTOCHROME P450 78A7-RELATED"/>
    <property type="match status" value="1"/>
</dbReference>
<dbReference type="PANTHER" id="PTHR47946:SF13">
    <property type="entry name" value="CYTOCHROME P450 FAMILY PROTEIN, EXPRESSED"/>
    <property type="match status" value="1"/>
</dbReference>
<dbReference type="InterPro" id="IPR036396">
    <property type="entry name" value="Cyt_P450_sf"/>
</dbReference>
<keyword evidence="12" id="KW-1185">Reference proteome</keyword>
<dbReference type="InterPro" id="IPR002401">
    <property type="entry name" value="Cyt_P450_E_grp-I"/>
</dbReference>
<gene>
    <name evidence="11" type="ORF">BUALT_Bualt18G0083600</name>
</gene>
<sequence length="371" mass="42233">MVNMWAIAYDPSIWADPSAFKPKRFIEEYFSIMGSDLRLAPFGSGRRSCLGKALGLATVHLWLARLLQQFKWNRSPCQVIPTARRACYASLLAAKPHLMEPIYRVEIQAPKQALGSIYNAYFPVLESIGFLGTLSETTAGQAFSQYVFVHWDVMSSDLEEKDLMEMSMKKVRTDVPSPSHVSLEEEVCMNVDEDHSLKSKSSFLHKLMRNRAKKEPIWFEENNIPNIENLKLLDPTNETPFSMIELKEDYAKDILASRKKTLILKMEGRSIHYNILCTKVDVMWKLGGEFELMDLSFSCFILKMNNTNHFEKKIDGRTLDDIWTIYKCAKMVSSLSGIYGQNTEGYYVGSCSGAGNGILLAENTIYDCKKC</sequence>
<evidence type="ECO:0000313" key="12">
    <source>
        <dbReference type="Proteomes" id="UP000826271"/>
    </source>
</evidence>